<reference evidence="3" key="1">
    <citation type="journal article" date="2015" name="PLoS Genet.">
        <title>Genome Sequence and Transcriptome Analyses of Chrysochromulina tobin: Metabolic Tools for Enhanced Algal Fitness in the Prominent Order Prymnesiales (Haptophyceae).</title>
        <authorList>
            <person name="Hovde B.T."/>
            <person name="Deodato C.R."/>
            <person name="Hunsperger H.M."/>
            <person name="Ryken S.A."/>
            <person name="Yost W."/>
            <person name="Jha R.K."/>
            <person name="Patterson J."/>
            <person name="Monnat R.J. Jr."/>
            <person name="Barlow S.B."/>
            <person name="Starkenburg S.R."/>
            <person name="Cattolico R.A."/>
        </authorList>
    </citation>
    <scope>NUCLEOTIDE SEQUENCE</scope>
    <source>
        <strain evidence="3">CCMP291</strain>
    </source>
</reference>
<feature type="region of interest" description="Disordered" evidence="1">
    <location>
        <begin position="76"/>
        <end position="105"/>
    </location>
</feature>
<evidence type="ECO:0000256" key="1">
    <source>
        <dbReference type="SAM" id="MobiDB-lite"/>
    </source>
</evidence>
<sequence>MVDVHTGVHRARRHYRCQVAVEVLCKRGAYGECALTDSDRARALTRRITTIRLECPHAAHVWRRPHEVAVGREVVPHEDGRRGRRRRRGLARNCEGEGGGGGGHASAKVVETMRLRIEMAQGGVEFVCRNATALIVVSAAMGLAVMMRVEASEVGLTQSEHLSVTVSKL</sequence>
<proteinExistence type="predicted"/>
<gene>
    <name evidence="2" type="ORF">Ctob_016555</name>
</gene>
<accession>A0A0M0K8S7</accession>
<name>A0A0M0K8S7_9EUKA</name>
<evidence type="ECO:0000313" key="3">
    <source>
        <dbReference type="Proteomes" id="UP000037460"/>
    </source>
</evidence>
<dbReference type="AlphaFoldDB" id="A0A0M0K8S7"/>
<keyword evidence="3" id="KW-1185">Reference proteome</keyword>
<dbReference type="EMBL" id="JWZX01000946">
    <property type="protein sequence ID" value="KOO35209.1"/>
    <property type="molecule type" value="Genomic_DNA"/>
</dbReference>
<organism evidence="2 3">
    <name type="scientific">Chrysochromulina tobinii</name>
    <dbReference type="NCBI Taxonomy" id="1460289"/>
    <lineage>
        <taxon>Eukaryota</taxon>
        <taxon>Haptista</taxon>
        <taxon>Haptophyta</taxon>
        <taxon>Prymnesiophyceae</taxon>
        <taxon>Prymnesiales</taxon>
        <taxon>Chrysochromulinaceae</taxon>
        <taxon>Chrysochromulina</taxon>
    </lineage>
</organism>
<protein>
    <submittedName>
        <fullName evidence="2">Uncharacterized protein</fullName>
    </submittedName>
</protein>
<dbReference type="Proteomes" id="UP000037460">
    <property type="component" value="Unassembled WGS sequence"/>
</dbReference>
<evidence type="ECO:0000313" key="2">
    <source>
        <dbReference type="EMBL" id="KOO35209.1"/>
    </source>
</evidence>
<comment type="caution">
    <text evidence="2">The sequence shown here is derived from an EMBL/GenBank/DDBJ whole genome shotgun (WGS) entry which is preliminary data.</text>
</comment>